<reference evidence="7" key="1">
    <citation type="submission" date="2023-07" db="EMBL/GenBank/DDBJ databases">
        <title>draft genome sequence of fig (Ficus carica).</title>
        <authorList>
            <person name="Takahashi T."/>
            <person name="Nishimura K."/>
        </authorList>
    </citation>
    <scope>NUCLEOTIDE SEQUENCE</scope>
</reference>
<evidence type="ECO:0000313" key="7">
    <source>
        <dbReference type="EMBL" id="GMN48374.1"/>
    </source>
</evidence>
<dbReference type="PROSITE" id="PS50846">
    <property type="entry name" value="HMA_2"/>
    <property type="match status" value="1"/>
</dbReference>
<name>A0AA88A2H4_FICCA</name>
<evidence type="ECO:0000313" key="8">
    <source>
        <dbReference type="Proteomes" id="UP001187192"/>
    </source>
</evidence>
<keyword evidence="2" id="KW-0479">Metal-binding</keyword>
<proteinExistence type="inferred from homology"/>
<evidence type="ECO:0000256" key="5">
    <source>
        <dbReference type="ARBA" id="ARBA00024045"/>
    </source>
</evidence>
<dbReference type="EMBL" id="BTGU01000028">
    <property type="protein sequence ID" value="GMN48374.1"/>
    <property type="molecule type" value="Genomic_DNA"/>
</dbReference>
<dbReference type="InterPro" id="IPR051863">
    <property type="entry name" value="HIPP"/>
</dbReference>
<dbReference type="PANTHER" id="PTHR45811">
    <property type="entry name" value="COPPER TRANSPORT PROTEIN FAMILY-RELATED"/>
    <property type="match status" value="1"/>
</dbReference>
<accession>A0AA88A2H4</accession>
<dbReference type="InterPro" id="IPR036163">
    <property type="entry name" value="HMA_dom_sf"/>
</dbReference>
<keyword evidence="8" id="KW-1185">Reference proteome</keyword>
<dbReference type="AlphaFoldDB" id="A0AA88A2H4"/>
<protein>
    <recommendedName>
        <fullName evidence="6">HMA domain-containing protein</fullName>
    </recommendedName>
</protein>
<sequence>MSKIKKTELKVGINCDRCKKDVLKAVTKLSGINQVSVNVEKGMLTVIGDVDPVLIVKQVRKIGKCVEIVSVGPPKPREPRNCSPVHCTVLPPCCKDCRLVAAVSYAPYDDRLGCNIL</sequence>
<organism evidence="7 8">
    <name type="scientific">Ficus carica</name>
    <name type="common">Common fig</name>
    <dbReference type="NCBI Taxonomy" id="3494"/>
    <lineage>
        <taxon>Eukaryota</taxon>
        <taxon>Viridiplantae</taxon>
        <taxon>Streptophyta</taxon>
        <taxon>Embryophyta</taxon>
        <taxon>Tracheophyta</taxon>
        <taxon>Spermatophyta</taxon>
        <taxon>Magnoliopsida</taxon>
        <taxon>eudicotyledons</taxon>
        <taxon>Gunneridae</taxon>
        <taxon>Pentapetalae</taxon>
        <taxon>rosids</taxon>
        <taxon>fabids</taxon>
        <taxon>Rosales</taxon>
        <taxon>Moraceae</taxon>
        <taxon>Ficeae</taxon>
        <taxon>Ficus</taxon>
    </lineage>
</organism>
<keyword evidence="3" id="KW-0449">Lipoprotein</keyword>
<evidence type="ECO:0000256" key="3">
    <source>
        <dbReference type="ARBA" id="ARBA00023288"/>
    </source>
</evidence>
<comment type="similarity">
    <text evidence="5">Belongs to the HIPP family.</text>
</comment>
<keyword evidence="1" id="KW-0488">Methylation</keyword>
<dbReference type="SUPFAM" id="SSF55008">
    <property type="entry name" value="HMA, heavy metal-associated domain"/>
    <property type="match status" value="1"/>
</dbReference>
<evidence type="ECO:0000256" key="2">
    <source>
        <dbReference type="ARBA" id="ARBA00022723"/>
    </source>
</evidence>
<dbReference type="Gene3D" id="3.30.70.100">
    <property type="match status" value="1"/>
</dbReference>
<dbReference type="GO" id="GO:0046872">
    <property type="term" value="F:metal ion binding"/>
    <property type="evidence" value="ECO:0007669"/>
    <property type="project" value="UniProtKB-KW"/>
</dbReference>
<dbReference type="Proteomes" id="UP001187192">
    <property type="component" value="Unassembled WGS sequence"/>
</dbReference>
<dbReference type="PANTHER" id="PTHR45811:SF33">
    <property type="entry name" value="HEAVY METAL-ASSOCIATED ISOPRENYLATED PLANT PROTEIN 2-RELATED"/>
    <property type="match status" value="1"/>
</dbReference>
<evidence type="ECO:0000256" key="1">
    <source>
        <dbReference type="ARBA" id="ARBA00022481"/>
    </source>
</evidence>
<dbReference type="Pfam" id="PF00403">
    <property type="entry name" value="HMA"/>
    <property type="match status" value="1"/>
</dbReference>
<feature type="domain" description="HMA" evidence="6">
    <location>
        <begin position="4"/>
        <end position="67"/>
    </location>
</feature>
<evidence type="ECO:0000259" key="6">
    <source>
        <dbReference type="PROSITE" id="PS50846"/>
    </source>
</evidence>
<evidence type="ECO:0000256" key="4">
    <source>
        <dbReference type="ARBA" id="ARBA00023289"/>
    </source>
</evidence>
<gene>
    <name evidence="7" type="ORF">TIFTF001_017552</name>
</gene>
<dbReference type="Gramene" id="FCD_00029913-RA">
    <property type="protein sequence ID" value="FCD_00029913-RA:cds"/>
    <property type="gene ID" value="FCD_00029913"/>
</dbReference>
<dbReference type="InterPro" id="IPR006121">
    <property type="entry name" value="HMA_dom"/>
</dbReference>
<keyword evidence="4" id="KW-0636">Prenylation</keyword>
<comment type="caution">
    <text evidence="7">The sequence shown here is derived from an EMBL/GenBank/DDBJ whole genome shotgun (WGS) entry which is preliminary data.</text>
</comment>